<accession>A0A5Q4Z9L6</accession>
<keyword evidence="2" id="KW-1185">Reference proteome</keyword>
<gene>
    <name evidence="1" type="ORF">PDMSB3_0857</name>
</gene>
<protein>
    <submittedName>
        <fullName evidence="1">Uncharacterized protein</fullName>
    </submittedName>
</protein>
<dbReference type="EMBL" id="LR699553">
    <property type="protein sequence ID" value="VVD27319.1"/>
    <property type="molecule type" value="Genomic_DNA"/>
</dbReference>
<name>A0A5Q4Z9L6_9BURK</name>
<proteinExistence type="predicted"/>
<sequence length="119" mass="13372">MSTVDYDYTRGPQILAEDHYVYEDRDGYDERHPAEERHWGDFPQSLAGSMGLSGQPNRCLEEARYLAGVRASEAGATCSACKRAGHSCSRITLSQRLMPSIWSCPRRSIFTTRAGRQGR</sequence>
<evidence type="ECO:0000313" key="2">
    <source>
        <dbReference type="Proteomes" id="UP000325811"/>
    </source>
</evidence>
<reference evidence="1 2" key="1">
    <citation type="submission" date="2019-08" db="EMBL/GenBank/DDBJ databases">
        <authorList>
            <person name="Herpell B J."/>
        </authorList>
    </citation>
    <scope>NUCLEOTIDE SEQUENCE [LARGE SCALE GENOMIC DNA]</scope>
    <source>
        <strain evidence="2">Msb3</strain>
    </source>
</reference>
<evidence type="ECO:0000313" key="1">
    <source>
        <dbReference type="EMBL" id="VVD27319.1"/>
    </source>
</evidence>
<dbReference type="KEGG" id="pdio:PDMSB3_0857"/>
<organism evidence="1 2">
    <name type="scientific">Paraburkholderia dioscoreae</name>
    <dbReference type="NCBI Taxonomy" id="2604047"/>
    <lineage>
        <taxon>Bacteria</taxon>
        <taxon>Pseudomonadati</taxon>
        <taxon>Pseudomonadota</taxon>
        <taxon>Betaproteobacteria</taxon>
        <taxon>Burkholderiales</taxon>
        <taxon>Burkholderiaceae</taxon>
        <taxon>Paraburkholderia</taxon>
    </lineage>
</organism>
<dbReference type="AlphaFoldDB" id="A0A5Q4Z9L6"/>
<dbReference type="Proteomes" id="UP000325811">
    <property type="component" value="Chromosome I"/>
</dbReference>